<evidence type="ECO:0000256" key="4">
    <source>
        <dbReference type="ARBA" id="ARBA00022496"/>
    </source>
</evidence>
<evidence type="ECO:0000259" key="11">
    <source>
        <dbReference type="Pfam" id="PF00593"/>
    </source>
</evidence>
<keyword evidence="4" id="KW-0410">Iron transport</keyword>
<proteinExistence type="predicted"/>
<gene>
    <name evidence="12" type="ORF">D0Z70_21490</name>
</gene>
<organism evidence="12 13">
    <name type="scientific">Sphingobium terrigena</name>
    <dbReference type="NCBI Taxonomy" id="2304063"/>
    <lineage>
        <taxon>Bacteria</taxon>
        <taxon>Pseudomonadati</taxon>
        <taxon>Pseudomonadota</taxon>
        <taxon>Alphaproteobacteria</taxon>
        <taxon>Sphingomonadales</taxon>
        <taxon>Sphingomonadaceae</taxon>
        <taxon>Sphingobium</taxon>
    </lineage>
</organism>
<evidence type="ECO:0000313" key="13">
    <source>
        <dbReference type="Proteomes" id="UP000283469"/>
    </source>
</evidence>
<keyword evidence="2" id="KW-0813">Transport</keyword>
<dbReference type="InterPro" id="IPR000531">
    <property type="entry name" value="Beta-barrel_TonB"/>
</dbReference>
<keyword evidence="8" id="KW-0798">TonB box</keyword>
<dbReference type="SUPFAM" id="SSF56935">
    <property type="entry name" value="Porins"/>
    <property type="match status" value="1"/>
</dbReference>
<dbReference type="PANTHER" id="PTHR32552">
    <property type="entry name" value="FERRICHROME IRON RECEPTOR-RELATED"/>
    <property type="match status" value="1"/>
</dbReference>
<dbReference type="Gene3D" id="2.40.170.20">
    <property type="entry name" value="TonB-dependent receptor, beta-barrel domain"/>
    <property type="match status" value="1"/>
</dbReference>
<dbReference type="GO" id="GO:0006826">
    <property type="term" value="P:iron ion transport"/>
    <property type="evidence" value="ECO:0007669"/>
    <property type="project" value="UniProtKB-KW"/>
</dbReference>
<keyword evidence="9" id="KW-0472">Membrane</keyword>
<evidence type="ECO:0000313" key="12">
    <source>
        <dbReference type="EMBL" id="RJG52178.1"/>
    </source>
</evidence>
<name>A0A418YM52_9SPHN</name>
<keyword evidence="5" id="KW-0812">Transmembrane</keyword>
<keyword evidence="7" id="KW-0406">Ion transport</keyword>
<protein>
    <recommendedName>
        <fullName evidence="11">TonB-dependent receptor-like beta-barrel domain-containing protein</fullName>
    </recommendedName>
</protein>
<dbReference type="InterPro" id="IPR036942">
    <property type="entry name" value="Beta-barrel_TonB_sf"/>
</dbReference>
<reference evidence="12 13" key="1">
    <citation type="submission" date="2018-08" db="EMBL/GenBank/DDBJ databases">
        <title>Sphingobium sp. EO9.</title>
        <authorList>
            <person name="Park Y."/>
            <person name="Kim K.H."/>
            <person name="Jeon C.O."/>
        </authorList>
    </citation>
    <scope>NUCLEOTIDE SEQUENCE [LARGE SCALE GENOMIC DNA]</scope>
    <source>
        <strain evidence="12 13">EO9</strain>
    </source>
</reference>
<dbReference type="EMBL" id="QVRA01000032">
    <property type="protein sequence ID" value="RJG52178.1"/>
    <property type="molecule type" value="Genomic_DNA"/>
</dbReference>
<evidence type="ECO:0000256" key="5">
    <source>
        <dbReference type="ARBA" id="ARBA00022692"/>
    </source>
</evidence>
<evidence type="ECO:0000256" key="8">
    <source>
        <dbReference type="ARBA" id="ARBA00023077"/>
    </source>
</evidence>
<dbReference type="AlphaFoldDB" id="A0A418YM52"/>
<evidence type="ECO:0000256" key="7">
    <source>
        <dbReference type="ARBA" id="ARBA00023065"/>
    </source>
</evidence>
<dbReference type="Proteomes" id="UP000283469">
    <property type="component" value="Unassembled WGS sequence"/>
</dbReference>
<evidence type="ECO:0000256" key="6">
    <source>
        <dbReference type="ARBA" id="ARBA00023004"/>
    </source>
</evidence>
<evidence type="ECO:0000256" key="1">
    <source>
        <dbReference type="ARBA" id="ARBA00004571"/>
    </source>
</evidence>
<dbReference type="RefSeq" id="WP_147418814.1">
    <property type="nucleotide sequence ID" value="NZ_QVRA01000032.1"/>
</dbReference>
<comment type="subcellular location">
    <subcellularLocation>
        <location evidence="1">Cell outer membrane</location>
        <topology evidence="1">Multi-pass membrane protein</topology>
    </subcellularLocation>
</comment>
<evidence type="ECO:0000256" key="2">
    <source>
        <dbReference type="ARBA" id="ARBA00022448"/>
    </source>
</evidence>
<comment type="caution">
    <text evidence="12">The sequence shown here is derived from an EMBL/GenBank/DDBJ whole genome shotgun (WGS) entry which is preliminary data.</text>
</comment>
<dbReference type="OrthoDB" id="7614057at2"/>
<keyword evidence="3" id="KW-1134">Transmembrane beta strand</keyword>
<keyword evidence="10" id="KW-0998">Cell outer membrane</keyword>
<keyword evidence="13" id="KW-1185">Reference proteome</keyword>
<accession>A0A418YM52</accession>
<keyword evidence="6" id="KW-0408">Iron</keyword>
<evidence type="ECO:0000256" key="10">
    <source>
        <dbReference type="ARBA" id="ARBA00023237"/>
    </source>
</evidence>
<feature type="domain" description="TonB-dependent receptor-like beta-barrel" evidence="11">
    <location>
        <begin position="43"/>
        <end position="404"/>
    </location>
</feature>
<dbReference type="Pfam" id="PF00593">
    <property type="entry name" value="TonB_dep_Rec_b-barrel"/>
    <property type="match status" value="1"/>
</dbReference>
<sequence>MARRTGAPRAKDANYINNSDVRATLLWKPFDKFQARAQIWHFEGRQGYTQSLNSLNPPVITNYGGVKGFEQSNFELYSLSMQYDLGFATLSSSTCYLNGNTGYLAAVAPDSPLVNRYPSYNFSQETRLTSNGPGPLHWFIGSIYSKAKGTFNFDLNLGGIPFVFGDTITRTKSWAVFGEASYDLFDGKLVPLVGLRYFNDDRRSVNDQTVLGTRAVYPGGAKARITTWRANLSYYPNDDLTIFFNAGTGFRSGIVQSQFQVDALAKDGIISSQGVRPDRLISYELGLKSRLAGDDLQVGLNLYSVRYKNLQLGLNTSTPFIPGFATLGDARSNGIDLEIHWKTPVQGLALGFTGNVNDSKFLDVNPLVAAGAGAIRKDGRMLNTAKFNTRVDLDYNHPIGDDLDLVMNASASTGGNRLMNDG</sequence>
<dbReference type="PANTHER" id="PTHR32552:SF81">
    <property type="entry name" value="TONB-DEPENDENT OUTER MEMBRANE RECEPTOR"/>
    <property type="match status" value="1"/>
</dbReference>
<dbReference type="InterPro" id="IPR039426">
    <property type="entry name" value="TonB-dep_rcpt-like"/>
</dbReference>
<evidence type="ECO:0000256" key="9">
    <source>
        <dbReference type="ARBA" id="ARBA00023136"/>
    </source>
</evidence>
<dbReference type="GO" id="GO:0009279">
    <property type="term" value="C:cell outer membrane"/>
    <property type="evidence" value="ECO:0007669"/>
    <property type="project" value="UniProtKB-SubCell"/>
</dbReference>
<evidence type="ECO:0000256" key="3">
    <source>
        <dbReference type="ARBA" id="ARBA00022452"/>
    </source>
</evidence>